<evidence type="ECO:0000313" key="4">
    <source>
        <dbReference type="EMBL" id="POG55090.1"/>
    </source>
</evidence>
<dbReference type="InterPro" id="IPR035985">
    <property type="entry name" value="Ubiquitin-activating_enz"/>
</dbReference>
<dbReference type="GO" id="GO:0061503">
    <property type="term" value="F:tRNA threonylcarbamoyladenosine dehydratase"/>
    <property type="evidence" value="ECO:0007669"/>
    <property type="project" value="TreeGrafter"/>
</dbReference>
<evidence type="ECO:0000259" key="3">
    <source>
        <dbReference type="Pfam" id="PF00899"/>
    </source>
</evidence>
<feature type="transmembrane region" description="Helical" evidence="2">
    <location>
        <begin position="613"/>
        <end position="629"/>
    </location>
</feature>
<evidence type="ECO:0000313" key="5">
    <source>
        <dbReference type="Proteomes" id="UP000053621"/>
    </source>
</evidence>
<dbReference type="Proteomes" id="UP000053621">
    <property type="component" value="Unassembled WGS sequence"/>
</dbReference>
<keyword evidence="2" id="KW-1133">Transmembrane helix</keyword>
<accession>A0A2P4NPL7</accession>
<dbReference type="EMBL" id="LOPW02000016">
    <property type="protein sequence ID" value="POG55090.1"/>
    <property type="molecule type" value="Genomic_DNA"/>
</dbReference>
<proteinExistence type="predicted"/>
<dbReference type="InterPro" id="IPR000594">
    <property type="entry name" value="ThiF_NAD_FAD-bd"/>
</dbReference>
<sequence length="632" mass="69128">MISTQTTDVTSELELVITASQMEALREWTLQEDGIERFAYLFCEENNGRLLTREVDPVPADECAVQEAHAVRPSLDVERERLGSAMEEGLVPVMVHSHPFSDHPGFSSLDDNIMESYRNWIGQLYPETPLGFAVVGHRGLETAVYVDPADETRTRLGIDIVGEWMLDTHLRIPDRESKAVIDTDRYDRAIRALTEDGQRAITETTVAVVGLGGLGSMTAVQLARFGVEDFLFVDPDVVERSNLPRIYGATDADIGRHKVDVVGEHVVQANPNSKVQAYRGRVQEVPEDALVACDVIIGTVDRLTARLYCNEFAVRHLRYYIDGGVAIETDDDGHVTDERGLVQLVVPGVNACMDCLGRNDAEHLHVEQLSDDELEADIERGYIDEEVRSPEPAITPLNGMAASSITRLFTKLVTGYTAPADYLRIDGLNDELLGIGTHPTEQCVTCGDGGMLGMGTPSFDESELVAPPTDEFDIDGLRDHLRANDELTSRLITSDRLAQQPDGDLSSLPENLTPMTWAEGESAHVDVPSRAEDAETNADSDRSQDIDPEEHPAKGDPEQELVSDTGSSPTDDAGGAVFSRDESTETVGGLPEASQEGETGPEKTHRLLANKKAVGAVAFVALLGWWLFGRNR</sequence>
<dbReference type="InterPro" id="IPR045886">
    <property type="entry name" value="ThiF/MoeB/HesA"/>
</dbReference>
<evidence type="ECO:0000256" key="2">
    <source>
        <dbReference type="SAM" id="Phobius"/>
    </source>
</evidence>
<feature type="compositionally biased region" description="Basic and acidic residues" evidence="1">
    <location>
        <begin position="521"/>
        <end position="557"/>
    </location>
</feature>
<keyword evidence="2" id="KW-0472">Membrane</keyword>
<dbReference type="Gene3D" id="3.40.50.720">
    <property type="entry name" value="NAD(P)-binding Rossmann-like Domain"/>
    <property type="match status" value="1"/>
</dbReference>
<keyword evidence="2" id="KW-0812">Transmembrane</keyword>
<reference evidence="4" key="1">
    <citation type="submission" date="2017-08" db="EMBL/GenBank/DDBJ databases">
        <title>Haloferax marisrubri sp. nov., isolated from the Discovery deep brine-seawater interface in the Red Sea.</title>
        <authorList>
            <person name="Zhang G."/>
            <person name="Stingl U."/>
        </authorList>
    </citation>
    <scope>NUCLEOTIDE SEQUENCE [LARGE SCALE GENOMIC DNA]</scope>
    <source>
        <strain evidence="4">SB3</strain>
    </source>
</reference>
<organism evidence="4 5">
    <name type="scientific">Haloferax marisrubri</name>
    <dbReference type="NCBI Taxonomy" id="1544719"/>
    <lineage>
        <taxon>Archaea</taxon>
        <taxon>Methanobacteriati</taxon>
        <taxon>Methanobacteriota</taxon>
        <taxon>Stenosarchaea group</taxon>
        <taxon>Halobacteria</taxon>
        <taxon>Halobacteriales</taxon>
        <taxon>Haloferacaceae</taxon>
        <taxon>Haloferax</taxon>
    </lineage>
</organism>
<dbReference type="GO" id="GO:0061504">
    <property type="term" value="P:cyclic threonylcarbamoyladenosine biosynthetic process"/>
    <property type="evidence" value="ECO:0007669"/>
    <property type="project" value="TreeGrafter"/>
</dbReference>
<comment type="caution">
    <text evidence="4">The sequence shown here is derived from an EMBL/GenBank/DDBJ whole genome shotgun (WGS) entry which is preliminary data.</text>
</comment>
<name>A0A2P4NPL7_9EURY</name>
<dbReference type="PANTHER" id="PTHR43267">
    <property type="entry name" value="TRNA THREONYLCARBAMOYLADENOSINE DEHYDRATASE"/>
    <property type="match status" value="1"/>
</dbReference>
<evidence type="ECO:0000256" key="1">
    <source>
        <dbReference type="SAM" id="MobiDB-lite"/>
    </source>
</evidence>
<dbReference type="OrthoDB" id="7915at2157"/>
<dbReference type="PANTHER" id="PTHR43267:SF1">
    <property type="entry name" value="TRNA THREONYLCARBAMOYLADENOSINE DEHYDRATASE"/>
    <property type="match status" value="1"/>
</dbReference>
<feature type="domain" description="THIF-type NAD/FAD binding fold" evidence="3">
    <location>
        <begin position="186"/>
        <end position="431"/>
    </location>
</feature>
<feature type="region of interest" description="Disordered" evidence="1">
    <location>
        <begin position="492"/>
        <end position="606"/>
    </location>
</feature>
<protein>
    <recommendedName>
        <fullName evidence="3">THIF-type NAD/FAD binding fold domain-containing protein</fullName>
    </recommendedName>
</protein>
<dbReference type="Pfam" id="PF00899">
    <property type="entry name" value="ThiF"/>
    <property type="match status" value="1"/>
</dbReference>
<dbReference type="GO" id="GO:0008641">
    <property type="term" value="F:ubiquitin-like modifier activating enzyme activity"/>
    <property type="evidence" value="ECO:0007669"/>
    <property type="project" value="InterPro"/>
</dbReference>
<dbReference type="RefSeq" id="WP_084816441.1">
    <property type="nucleotide sequence ID" value="NZ_LOPW02000016.1"/>
</dbReference>
<gene>
    <name evidence="4" type="ORF">AUR65_011725</name>
</gene>
<dbReference type="AlphaFoldDB" id="A0A2P4NPL7"/>
<keyword evidence="5" id="KW-1185">Reference proteome</keyword>
<dbReference type="SUPFAM" id="SSF69572">
    <property type="entry name" value="Activating enzymes of the ubiquitin-like proteins"/>
    <property type="match status" value="1"/>
</dbReference>